<feature type="compositionally biased region" description="Low complexity" evidence="1">
    <location>
        <begin position="195"/>
        <end position="209"/>
    </location>
</feature>
<protein>
    <submittedName>
        <fullName evidence="2">Uncharacterized protein</fullName>
    </submittedName>
</protein>
<name>A0A835E4B7_9POAL</name>
<evidence type="ECO:0000256" key="1">
    <source>
        <dbReference type="SAM" id="MobiDB-lite"/>
    </source>
</evidence>
<dbReference type="AlphaFoldDB" id="A0A835E4B7"/>
<reference evidence="2" key="1">
    <citation type="submission" date="2020-07" db="EMBL/GenBank/DDBJ databases">
        <title>Genome sequence and genetic diversity analysis of an under-domesticated orphan crop, white fonio (Digitaria exilis).</title>
        <authorList>
            <person name="Bennetzen J.L."/>
            <person name="Chen S."/>
            <person name="Ma X."/>
            <person name="Wang X."/>
            <person name="Yssel A.E.J."/>
            <person name="Chaluvadi S.R."/>
            <person name="Johnson M."/>
            <person name="Gangashetty P."/>
            <person name="Hamidou F."/>
            <person name="Sanogo M.D."/>
            <person name="Zwaenepoel A."/>
            <person name="Wallace J."/>
            <person name="Van De Peer Y."/>
            <person name="Van Deynze A."/>
        </authorList>
    </citation>
    <scope>NUCLEOTIDE SEQUENCE</scope>
    <source>
        <tissue evidence="2">Leaves</tissue>
    </source>
</reference>
<organism evidence="2 3">
    <name type="scientific">Digitaria exilis</name>
    <dbReference type="NCBI Taxonomy" id="1010633"/>
    <lineage>
        <taxon>Eukaryota</taxon>
        <taxon>Viridiplantae</taxon>
        <taxon>Streptophyta</taxon>
        <taxon>Embryophyta</taxon>
        <taxon>Tracheophyta</taxon>
        <taxon>Spermatophyta</taxon>
        <taxon>Magnoliopsida</taxon>
        <taxon>Liliopsida</taxon>
        <taxon>Poales</taxon>
        <taxon>Poaceae</taxon>
        <taxon>PACMAD clade</taxon>
        <taxon>Panicoideae</taxon>
        <taxon>Panicodae</taxon>
        <taxon>Paniceae</taxon>
        <taxon>Anthephorinae</taxon>
        <taxon>Digitaria</taxon>
    </lineage>
</organism>
<proteinExistence type="predicted"/>
<sequence>MILSYYCPIRPYRYSGTLAFVPAPRGNRVLRDGTPSAIDARPCPTSPFAGGPDRDAATNWEAGRAHAARSASHATPAPPGAAQGIPMVIPPAYKCDAMARRVPPQSSEVRTRCGERVITEASVVNQAMAMEAEAMGPRPFQAGGGGAGEVAGRPAPAFLATERDRPVDPEIWSDEKRMKLELVAWAKAVASMAAAKQSTSSSASMPSSSWPTVRRSSLLDGSSFW</sequence>
<comment type="caution">
    <text evidence="2">The sequence shown here is derived from an EMBL/GenBank/DDBJ whole genome shotgun (WGS) entry which is preliminary data.</text>
</comment>
<accession>A0A835E4B7</accession>
<feature type="region of interest" description="Disordered" evidence="1">
    <location>
        <begin position="33"/>
        <end position="85"/>
    </location>
</feature>
<feature type="region of interest" description="Disordered" evidence="1">
    <location>
        <begin position="195"/>
        <end position="225"/>
    </location>
</feature>
<dbReference type="Proteomes" id="UP000636709">
    <property type="component" value="Unassembled WGS sequence"/>
</dbReference>
<evidence type="ECO:0000313" key="2">
    <source>
        <dbReference type="EMBL" id="KAF8660782.1"/>
    </source>
</evidence>
<evidence type="ECO:0000313" key="3">
    <source>
        <dbReference type="Proteomes" id="UP000636709"/>
    </source>
</evidence>
<dbReference type="EMBL" id="JACEFO010002429">
    <property type="protein sequence ID" value="KAF8660782.1"/>
    <property type="molecule type" value="Genomic_DNA"/>
</dbReference>
<gene>
    <name evidence="2" type="ORF">HU200_057368</name>
</gene>
<keyword evidence="3" id="KW-1185">Reference proteome</keyword>